<evidence type="ECO:0000256" key="1">
    <source>
        <dbReference type="ARBA" id="ARBA00000085"/>
    </source>
</evidence>
<organism evidence="8 9">
    <name type="scientific">Ginsengibacter hankyongi</name>
    <dbReference type="NCBI Taxonomy" id="2607284"/>
    <lineage>
        <taxon>Bacteria</taxon>
        <taxon>Pseudomonadati</taxon>
        <taxon>Bacteroidota</taxon>
        <taxon>Chitinophagia</taxon>
        <taxon>Chitinophagales</taxon>
        <taxon>Chitinophagaceae</taxon>
        <taxon>Ginsengibacter</taxon>
    </lineage>
</organism>
<dbReference type="CDD" id="cd00082">
    <property type="entry name" value="HisKA"/>
    <property type="match status" value="1"/>
</dbReference>
<dbReference type="PROSITE" id="PS50109">
    <property type="entry name" value="HIS_KIN"/>
    <property type="match status" value="1"/>
</dbReference>
<dbReference type="SUPFAM" id="SSF48452">
    <property type="entry name" value="TPR-like"/>
    <property type="match status" value="2"/>
</dbReference>
<dbReference type="InterPro" id="IPR005467">
    <property type="entry name" value="His_kinase_dom"/>
</dbReference>
<dbReference type="Gene3D" id="3.30.565.10">
    <property type="entry name" value="Histidine kinase-like ATPase, C-terminal domain"/>
    <property type="match status" value="1"/>
</dbReference>
<dbReference type="InterPro" id="IPR036890">
    <property type="entry name" value="HATPase_C_sf"/>
</dbReference>
<dbReference type="PANTHER" id="PTHR43065:SF42">
    <property type="entry name" value="TWO-COMPONENT SENSOR PPRA"/>
    <property type="match status" value="1"/>
</dbReference>
<comment type="catalytic activity">
    <reaction evidence="1">
        <text>ATP + protein L-histidine = ADP + protein N-phospho-L-histidine.</text>
        <dbReference type="EC" id="2.7.13.3"/>
    </reaction>
</comment>
<dbReference type="RefSeq" id="WP_150417131.1">
    <property type="nucleotide sequence ID" value="NZ_VYQF01000015.1"/>
</dbReference>
<dbReference type="Proteomes" id="UP000326903">
    <property type="component" value="Unassembled WGS sequence"/>
</dbReference>
<dbReference type="PRINTS" id="PR00344">
    <property type="entry name" value="BCTRLSENSOR"/>
</dbReference>
<protein>
    <recommendedName>
        <fullName evidence="2">histidine kinase</fullName>
        <ecNumber evidence="2">2.7.13.3</ecNumber>
    </recommendedName>
</protein>
<keyword evidence="3" id="KW-0597">Phosphoprotein</keyword>
<keyword evidence="5" id="KW-0812">Transmembrane</keyword>
<feature type="repeat" description="TPR" evidence="4">
    <location>
        <begin position="122"/>
        <end position="155"/>
    </location>
</feature>
<dbReference type="EMBL" id="VYQF01000015">
    <property type="protein sequence ID" value="KAA9034427.1"/>
    <property type="molecule type" value="Genomic_DNA"/>
</dbReference>
<evidence type="ECO:0000256" key="5">
    <source>
        <dbReference type="SAM" id="Phobius"/>
    </source>
</evidence>
<proteinExistence type="predicted"/>
<dbReference type="PANTHER" id="PTHR43065">
    <property type="entry name" value="SENSOR HISTIDINE KINASE"/>
    <property type="match status" value="1"/>
</dbReference>
<dbReference type="InterPro" id="IPR011990">
    <property type="entry name" value="TPR-like_helical_dom_sf"/>
</dbReference>
<feature type="chain" id="PRO_5023924890" description="histidine kinase" evidence="6">
    <location>
        <begin position="22"/>
        <end position="700"/>
    </location>
</feature>
<evidence type="ECO:0000313" key="9">
    <source>
        <dbReference type="Proteomes" id="UP000326903"/>
    </source>
</evidence>
<keyword evidence="9" id="KW-1185">Reference proteome</keyword>
<dbReference type="SUPFAM" id="SSF55874">
    <property type="entry name" value="ATPase domain of HSP90 chaperone/DNA topoisomerase II/histidine kinase"/>
    <property type="match status" value="1"/>
</dbReference>
<comment type="caution">
    <text evidence="8">The sequence shown here is derived from an EMBL/GenBank/DDBJ whole genome shotgun (WGS) entry which is preliminary data.</text>
</comment>
<dbReference type="InterPro" id="IPR003661">
    <property type="entry name" value="HisK_dim/P_dom"/>
</dbReference>
<evidence type="ECO:0000259" key="7">
    <source>
        <dbReference type="PROSITE" id="PS50109"/>
    </source>
</evidence>
<keyword evidence="6" id="KW-0732">Signal</keyword>
<dbReference type="SMART" id="SM00387">
    <property type="entry name" value="HATPase_c"/>
    <property type="match status" value="1"/>
</dbReference>
<dbReference type="SUPFAM" id="SSF47384">
    <property type="entry name" value="Homodimeric domain of signal transducing histidine kinase"/>
    <property type="match status" value="1"/>
</dbReference>
<dbReference type="Gene3D" id="1.10.287.130">
    <property type="match status" value="1"/>
</dbReference>
<sequence>MNRQKIFLSIFFIGLSACCMAQKGKIDSLQNIISQGKNDTSKVKNLLLLSTEYMSSSPADAIRYSDEAMKLAEKLGYSTGIAFAHKNIGMVYYNQTKYPETIEHWSQSYLLFDSIGDKVNEALLLNNIGSVYMNQGDDPKALEYYFKSLEIAEQTKDDHKIAIAMGNIGTIYSNNKFTYNKAIGYYLKALDLSKKLKDQNIMGGLMVNIGETYMNRNEDDSALYYFNQSLDAYSNTENIPYSLNDIGKIYTRKKNFTLASQYHTQALSFAKKFDLKLDIAQSYLGLGNTNYNKGDYANALVAYKNAQVVADSASLKRELRDAYKGLALAYAGLKNFNDAYKYQTLYTNIKDTLFNLDIAQKVNNLQTNFEIQKKQTQIDNLTKDKALQKLDLQRQKFARNTLAVSLVCVFIVVFVLLKLYRKVNRRTLQLRRSLEELKSTQAQLIQSEKMASLGLLTAGIGHEIQNPLNFVNNFSEVNVELLHDLKDGPIKKLNSADQLEADEILTDLTQNMERIIHHGKRADIIIKGMLQHSRVSTGAKELTDLNSLADEYLRLSYHGFRAKNKIHIGNLVTDFDSKIGEIKIVPQDVGSVLLNLYNNAFYSVNEKKKKLGDAYEPKVVVTTKMVNGKVEIRVRDNGMGIPKKALDKIFQPFFTTKPTGEGTGLGLSLSYDIVTQEHGGTIRAETTEGEGAEFIIQLPA</sequence>
<feature type="signal peptide" evidence="6">
    <location>
        <begin position="1"/>
        <end position="21"/>
    </location>
</feature>
<evidence type="ECO:0000256" key="3">
    <source>
        <dbReference type="ARBA" id="ARBA00022553"/>
    </source>
</evidence>
<dbReference type="PROSITE" id="PS50005">
    <property type="entry name" value="TPR"/>
    <property type="match status" value="1"/>
</dbReference>
<dbReference type="SMART" id="SM00028">
    <property type="entry name" value="TPR"/>
    <property type="match status" value="7"/>
</dbReference>
<evidence type="ECO:0000256" key="6">
    <source>
        <dbReference type="SAM" id="SignalP"/>
    </source>
</evidence>
<feature type="domain" description="Histidine kinase" evidence="7">
    <location>
        <begin position="459"/>
        <end position="700"/>
    </location>
</feature>
<accession>A0A5J5IBB6</accession>
<dbReference type="PROSITE" id="PS51257">
    <property type="entry name" value="PROKAR_LIPOPROTEIN"/>
    <property type="match status" value="1"/>
</dbReference>
<dbReference type="InterPro" id="IPR004358">
    <property type="entry name" value="Sig_transdc_His_kin-like_C"/>
</dbReference>
<dbReference type="InterPro" id="IPR003594">
    <property type="entry name" value="HATPase_dom"/>
</dbReference>
<dbReference type="Pfam" id="PF02518">
    <property type="entry name" value="HATPase_c"/>
    <property type="match status" value="1"/>
</dbReference>
<keyword evidence="5" id="KW-0472">Membrane</keyword>
<dbReference type="AlphaFoldDB" id="A0A5J5IBB6"/>
<keyword evidence="4" id="KW-0802">TPR repeat</keyword>
<dbReference type="GO" id="GO:0000155">
    <property type="term" value="F:phosphorelay sensor kinase activity"/>
    <property type="evidence" value="ECO:0007669"/>
    <property type="project" value="InterPro"/>
</dbReference>
<dbReference type="Gene3D" id="1.25.40.10">
    <property type="entry name" value="Tetratricopeptide repeat domain"/>
    <property type="match status" value="2"/>
</dbReference>
<evidence type="ECO:0000256" key="4">
    <source>
        <dbReference type="PROSITE-ProRule" id="PRU00339"/>
    </source>
</evidence>
<feature type="transmembrane region" description="Helical" evidence="5">
    <location>
        <begin position="402"/>
        <end position="420"/>
    </location>
</feature>
<evidence type="ECO:0000313" key="8">
    <source>
        <dbReference type="EMBL" id="KAA9034427.1"/>
    </source>
</evidence>
<reference evidence="8 9" key="1">
    <citation type="submission" date="2019-09" db="EMBL/GenBank/DDBJ databases">
        <title>Draft genome sequence of Ginsengibacter sp. BR5-29.</title>
        <authorList>
            <person name="Im W.-T."/>
        </authorList>
    </citation>
    <scope>NUCLEOTIDE SEQUENCE [LARGE SCALE GENOMIC DNA]</scope>
    <source>
        <strain evidence="8 9">BR5-29</strain>
    </source>
</reference>
<gene>
    <name evidence="8" type="ORF">FW778_22360</name>
</gene>
<dbReference type="Pfam" id="PF13424">
    <property type="entry name" value="TPR_12"/>
    <property type="match status" value="1"/>
</dbReference>
<evidence type="ECO:0000256" key="2">
    <source>
        <dbReference type="ARBA" id="ARBA00012438"/>
    </source>
</evidence>
<dbReference type="EC" id="2.7.13.3" evidence="2"/>
<dbReference type="InterPro" id="IPR019734">
    <property type="entry name" value="TPR_rpt"/>
</dbReference>
<name>A0A5J5IBB6_9BACT</name>
<keyword evidence="5" id="KW-1133">Transmembrane helix</keyword>
<dbReference type="InterPro" id="IPR036097">
    <property type="entry name" value="HisK_dim/P_sf"/>
</dbReference>